<proteinExistence type="predicted"/>
<protein>
    <submittedName>
        <fullName evidence="1">Uncharacterized protein</fullName>
    </submittedName>
</protein>
<dbReference type="AlphaFoldDB" id="B8CTN2"/>
<organism evidence="1 2">
    <name type="scientific">Shewanella piezotolerans (strain WP3 / JCM 13877)</name>
    <dbReference type="NCBI Taxonomy" id="225849"/>
    <lineage>
        <taxon>Bacteria</taxon>
        <taxon>Pseudomonadati</taxon>
        <taxon>Pseudomonadota</taxon>
        <taxon>Gammaproteobacteria</taxon>
        <taxon>Alteromonadales</taxon>
        <taxon>Shewanellaceae</taxon>
        <taxon>Shewanella</taxon>
    </lineage>
</organism>
<evidence type="ECO:0000313" key="1">
    <source>
        <dbReference type="EMBL" id="ACJ31275.1"/>
    </source>
</evidence>
<name>B8CTN2_SHEPW</name>
<reference evidence="1 2" key="1">
    <citation type="journal article" date="2008" name="PLoS ONE">
        <title>Environmental adaptation: genomic analysis of the piezotolerant and psychrotolerant deep-sea iron reducing bacterium Shewanella piezotolerans WP3.</title>
        <authorList>
            <person name="Wang F."/>
            <person name="Wang J."/>
            <person name="Jian H."/>
            <person name="Zhang B."/>
            <person name="Li S."/>
            <person name="Wang F."/>
            <person name="Zeng X."/>
            <person name="Gao L."/>
            <person name="Bartlett D.H."/>
            <person name="Yu J."/>
            <person name="Hu S."/>
            <person name="Xiao X."/>
        </authorList>
    </citation>
    <scope>NUCLEOTIDE SEQUENCE [LARGE SCALE GENOMIC DNA]</scope>
    <source>
        <strain evidence="2">WP3 / JCM 13877</strain>
    </source>
</reference>
<gene>
    <name evidence="1" type="ordered locus">swp_4637</name>
</gene>
<accession>B8CTN2</accession>
<dbReference type="HOGENOM" id="CLU_3383752_0_0_6"/>
<evidence type="ECO:0000313" key="2">
    <source>
        <dbReference type="Proteomes" id="UP000000753"/>
    </source>
</evidence>
<sequence length="33" mass="3874">MLDKLKAEFDILHRLYLIHFIANSMGNFIAQLP</sequence>
<dbReference type="KEGG" id="swp:swp_4637"/>
<keyword evidence="2" id="KW-1185">Reference proteome</keyword>
<dbReference type="Proteomes" id="UP000000753">
    <property type="component" value="Chromosome"/>
</dbReference>
<dbReference type="EMBL" id="CP000472">
    <property type="protein sequence ID" value="ACJ31275.1"/>
    <property type="molecule type" value="Genomic_DNA"/>
</dbReference>